<dbReference type="EMBL" id="AYKW01000012">
    <property type="protein sequence ID" value="PIL31864.1"/>
    <property type="molecule type" value="Genomic_DNA"/>
</dbReference>
<dbReference type="AlphaFoldDB" id="A0A2G8SDL0"/>
<dbReference type="OrthoDB" id="2749284at2759"/>
<keyword evidence="3" id="KW-1185">Reference proteome</keyword>
<comment type="caution">
    <text evidence="2">The sequence shown here is derived from an EMBL/GenBank/DDBJ whole genome shotgun (WGS) entry which is preliminary data.</text>
</comment>
<evidence type="ECO:0000313" key="3">
    <source>
        <dbReference type="Proteomes" id="UP000230002"/>
    </source>
</evidence>
<reference evidence="2 3" key="1">
    <citation type="journal article" date="2015" name="Sci. Rep.">
        <title>Chromosome-level genome map provides insights into diverse defense mechanisms in the medicinal fungus Ganoderma sinense.</title>
        <authorList>
            <person name="Zhu Y."/>
            <person name="Xu J."/>
            <person name="Sun C."/>
            <person name="Zhou S."/>
            <person name="Xu H."/>
            <person name="Nelson D.R."/>
            <person name="Qian J."/>
            <person name="Song J."/>
            <person name="Luo H."/>
            <person name="Xiang L."/>
            <person name="Li Y."/>
            <person name="Xu Z."/>
            <person name="Ji A."/>
            <person name="Wang L."/>
            <person name="Lu S."/>
            <person name="Hayward A."/>
            <person name="Sun W."/>
            <person name="Li X."/>
            <person name="Schwartz D.C."/>
            <person name="Wang Y."/>
            <person name="Chen S."/>
        </authorList>
    </citation>
    <scope>NUCLEOTIDE SEQUENCE [LARGE SCALE GENOMIC DNA]</scope>
    <source>
        <strain evidence="2 3">ZZ0214-1</strain>
    </source>
</reference>
<dbReference type="STRING" id="1077348.A0A2G8SDL0"/>
<gene>
    <name evidence="2" type="ORF">GSI_06568</name>
</gene>
<evidence type="ECO:0000256" key="1">
    <source>
        <dbReference type="SAM" id="MobiDB-lite"/>
    </source>
</evidence>
<sequence>MDEAKDVVEKYKKHPFAKGLLPFRPSIKVLDTPQYAKIFAKQEGRQRWVICNKATGGPALFSHAGLIAQADNMETGNFVPSDEEIPAGIEEKNVQRRANSKCFYTYVLDTYGDLSLYEDQWTLDEYMSSLDAFNPGSLPRRQFLSGQDAKYRARFWLQTPMFLRKGPNDDNSDAMPHLHPWVLKAAKESKGFKGNPDRPRIWVKEGKKVTTIGERDPGYLVRGDVVAFSFTVTYHITGTNWFPQFHPADIVVMKTGTGDPTDYSAPEIGLYNLPPPCMDEVDDDEGGSKGRNDGSGNVQAEKVVESHESVPMDEVDADSRSSGTMGSPEVEGRQEVEDGIDQFAKPGEGLEDLTGSFVDVSAQEAEASGSRGSGKTGRARRRA</sequence>
<accession>A0A2G8SDL0</accession>
<feature type="region of interest" description="Disordered" evidence="1">
    <location>
        <begin position="269"/>
        <end position="383"/>
    </location>
</feature>
<proteinExistence type="predicted"/>
<protein>
    <submittedName>
        <fullName evidence="2">Uncharacterized protein</fullName>
    </submittedName>
</protein>
<organism evidence="2 3">
    <name type="scientific">Ganoderma sinense ZZ0214-1</name>
    <dbReference type="NCBI Taxonomy" id="1077348"/>
    <lineage>
        <taxon>Eukaryota</taxon>
        <taxon>Fungi</taxon>
        <taxon>Dikarya</taxon>
        <taxon>Basidiomycota</taxon>
        <taxon>Agaricomycotina</taxon>
        <taxon>Agaricomycetes</taxon>
        <taxon>Polyporales</taxon>
        <taxon>Polyporaceae</taxon>
        <taxon>Ganoderma</taxon>
    </lineage>
</organism>
<evidence type="ECO:0000313" key="2">
    <source>
        <dbReference type="EMBL" id="PIL31864.1"/>
    </source>
</evidence>
<dbReference type="Proteomes" id="UP000230002">
    <property type="component" value="Unassembled WGS sequence"/>
</dbReference>
<name>A0A2G8SDL0_9APHY</name>